<organism evidence="2 3">
    <name type="scientific">Senna tora</name>
    <dbReference type="NCBI Taxonomy" id="362788"/>
    <lineage>
        <taxon>Eukaryota</taxon>
        <taxon>Viridiplantae</taxon>
        <taxon>Streptophyta</taxon>
        <taxon>Embryophyta</taxon>
        <taxon>Tracheophyta</taxon>
        <taxon>Spermatophyta</taxon>
        <taxon>Magnoliopsida</taxon>
        <taxon>eudicotyledons</taxon>
        <taxon>Gunneridae</taxon>
        <taxon>Pentapetalae</taxon>
        <taxon>rosids</taxon>
        <taxon>fabids</taxon>
        <taxon>Fabales</taxon>
        <taxon>Fabaceae</taxon>
        <taxon>Caesalpinioideae</taxon>
        <taxon>Cassia clade</taxon>
        <taxon>Senna</taxon>
    </lineage>
</organism>
<keyword evidence="3" id="KW-1185">Reference proteome</keyword>
<dbReference type="Proteomes" id="UP000634136">
    <property type="component" value="Unassembled WGS sequence"/>
</dbReference>
<protein>
    <submittedName>
        <fullName evidence="2">Uncharacterized protein</fullName>
    </submittedName>
</protein>
<dbReference type="AlphaFoldDB" id="A0A834SWB6"/>
<proteinExistence type="predicted"/>
<dbReference type="EMBL" id="JAAIUW010000010">
    <property type="protein sequence ID" value="KAF7811688.1"/>
    <property type="molecule type" value="Genomic_DNA"/>
</dbReference>
<feature type="region of interest" description="Disordered" evidence="1">
    <location>
        <begin position="1"/>
        <end position="23"/>
    </location>
</feature>
<evidence type="ECO:0000313" key="2">
    <source>
        <dbReference type="EMBL" id="KAF7811688.1"/>
    </source>
</evidence>
<name>A0A834SWB6_9FABA</name>
<gene>
    <name evidence="2" type="ORF">G2W53_032664</name>
</gene>
<reference evidence="2" key="1">
    <citation type="submission" date="2020-09" db="EMBL/GenBank/DDBJ databases">
        <title>Genome-Enabled Discovery of Anthraquinone Biosynthesis in Senna tora.</title>
        <authorList>
            <person name="Kang S.-H."/>
            <person name="Pandey R.P."/>
            <person name="Lee C.-M."/>
            <person name="Sim J.-S."/>
            <person name="Jeong J.-T."/>
            <person name="Choi B.-S."/>
            <person name="Jung M."/>
            <person name="Ginzburg D."/>
            <person name="Zhao K."/>
            <person name="Won S.Y."/>
            <person name="Oh T.-J."/>
            <person name="Yu Y."/>
            <person name="Kim N.-H."/>
            <person name="Lee O.R."/>
            <person name="Lee T.-H."/>
            <person name="Bashyal P."/>
            <person name="Kim T.-S."/>
            <person name="Lee W.-H."/>
            <person name="Kawkins C."/>
            <person name="Kim C.-K."/>
            <person name="Kim J.S."/>
            <person name="Ahn B.O."/>
            <person name="Rhee S.Y."/>
            <person name="Sohng J.K."/>
        </authorList>
    </citation>
    <scope>NUCLEOTIDE SEQUENCE</scope>
    <source>
        <tissue evidence="2">Leaf</tissue>
    </source>
</reference>
<comment type="caution">
    <text evidence="2">The sequence shown here is derived from an EMBL/GenBank/DDBJ whole genome shotgun (WGS) entry which is preliminary data.</text>
</comment>
<evidence type="ECO:0000256" key="1">
    <source>
        <dbReference type="SAM" id="MobiDB-lite"/>
    </source>
</evidence>
<accession>A0A834SWB6</accession>
<evidence type="ECO:0000313" key="3">
    <source>
        <dbReference type="Proteomes" id="UP000634136"/>
    </source>
</evidence>
<sequence>MEWKNDAGSNGLRLLDGDAIEEL</sequence>